<organism evidence="3 4">
    <name type="scientific">Hippocampus comes</name>
    <name type="common">Tiger tail seahorse</name>
    <dbReference type="NCBI Taxonomy" id="109280"/>
    <lineage>
        <taxon>Eukaryota</taxon>
        <taxon>Metazoa</taxon>
        <taxon>Chordata</taxon>
        <taxon>Craniata</taxon>
        <taxon>Vertebrata</taxon>
        <taxon>Euteleostomi</taxon>
        <taxon>Actinopterygii</taxon>
        <taxon>Neopterygii</taxon>
        <taxon>Teleostei</taxon>
        <taxon>Neoteleostei</taxon>
        <taxon>Acanthomorphata</taxon>
        <taxon>Syngnathiaria</taxon>
        <taxon>Syngnathiformes</taxon>
        <taxon>Syngnathoidei</taxon>
        <taxon>Syngnathidae</taxon>
        <taxon>Hippocampus</taxon>
    </lineage>
</organism>
<proteinExistence type="predicted"/>
<dbReference type="AlphaFoldDB" id="A0A3Q2YV12"/>
<evidence type="ECO:0000313" key="3">
    <source>
        <dbReference type="Ensembl" id="ENSHCOP00000021874.1"/>
    </source>
</evidence>
<name>A0A3Q2YV12_HIPCM</name>
<feature type="compositionally biased region" description="Basic residues" evidence="1">
    <location>
        <begin position="133"/>
        <end position="142"/>
    </location>
</feature>
<feature type="region of interest" description="Disordered" evidence="1">
    <location>
        <begin position="33"/>
        <end position="54"/>
    </location>
</feature>
<dbReference type="Ensembl" id="ENSHCOT00000002498.1">
    <property type="protein sequence ID" value="ENSHCOP00000021874.1"/>
    <property type="gene ID" value="ENSHCOG00000009073.1"/>
</dbReference>
<keyword evidence="2" id="KW-0732">Signal</keyword>
<sequence>MCSLAFQMKVLTSAGSSQLALLSLTLLLPVPRSVTPHPGPEPEPEPPSVGILRLPSPSFRLSTSLELASSSSSFSSEVWGAWPGEEAELQRRARENANQDGGGGPPGEALTSILGGLQSVSREKGGFGFRFGRNSRTRGRGP</sequence>
<evidence type="ECO:0000256" key="2">
    <source>
        <dbReference type="SAM" id="SignalP"/>
    </source>
</evidence>
<evidence type="ECO:0000256" key="1">
    <source>
        <dbReference type="SAM" id="MobiDB-lite"/>
    </source>
</evidence>
<reference evidence="3" key="1">
    <citation type="submission" date="2025-08" db="UniProtKB">
        <authorList>
            <consortium name="Ensembl"/>
        </authorList>
    </citation>
    <scope>IDENTIFICATION</scope>
</reference>
<evidence type="ECO:0000313" key="4">
    <source>
        <dbReference type="Proteomes" id="UP000264820"/>
    </source>
</evidence>
<feature type="chain" id="PRO_5018588455" description="Pyroglutamylated RFamide peptide" evidence="2">
    <location>
        <begin position="37"/>
        <end position="142"/>
    </location>
</feature>
<feature type="signal peptide" evidence="2">
    <location>
        <begin position="1"/>
        <end position="36"/>
    </location>
</feature>
<feature type="compositionally biased region" description="Pro residues" evidence="1">
    <location>
        <begin position="37"/>
        <end position="47"/>
    </location>
</feature>
<evidence type="ECO:0008006" key="5">
    <source>
        <dbReference type="Google" id="ProtNLM"/>
    </source>
</evidence>
<feature type="region of interest" description="Disordered" evidence="1">
    <location>
        <begin position="92"/>
        <end position="142"/>
    </location>
</feature>
<reference evidence="3" key="2">
    <citation type="submission" date="2025-09" db="UniProtKB">
        <authorList>
            <consortium name="Ensembl"/>
        </authorList>
    </citation>
    <scope>IDENTIFICATION</scope>
</reference>
<keyword evidence="4" id="KW-1185">Reference proteome</keyword>
<accession>A0A3Q2YV12</accession>
<protein>
    <recommendedName>
        <fullName evidence="5">Pyroglutamylated RFamide peptide</fullName>
    </recommendedName>
</protein>
<dbReference type="Proteomes" id="UP000264820">
    <property type="component" value="Unplaced"/>
</dbReference>